<evidence type="ECO:0000256" key="2">
    <source>
        <dbReference type="SAM" id="MobiDB-lite"/>
    </source>
</evidence>
<proteinExistence type="predicted"/>
<feature type="region of interest" description="Disordered" evidence="2">
    <location>
        <begin position="2860"/>
        <end position="2896"/>
    </location>
</feature>
<dbReference type="EMBL" id="CM008966">
    <property type="protein sequence ID" value="PNW83577.1"/>
    <property type="molecule type" value="Genomic_DNA"/>
</dbReference>
<evidence type="ECO:0000313" key="4">
    <source>
        <dbReference type="Proteomes" id="UP000006906"/>
    </source>
</evidence>
<dbReference type="OrthoDB" id="549652at2759"/>
<name>A0A2K3DSS6_CHLRE</name>
<dbReference type="Proteomes" id="UP000006906">
    <property type="component" value="Chromosome 5"/>
</dbReference>
<dbReference type="PANTHER" id="PTHR34491:SF74">
    <property type="entry name" value="DUF4456 DOMAIN-CONTAINING PROTEIN"/>
    <property type="match status" value="1"/>
</dbReference>
<reference evidence="3 4" key="1">
    <citation type="journal article" date="2007" name="Science">
        <title>The Chlamydomonas genome reveals the evolution of key animal and plant functions.</title>
        <authorList>
            <person name="Merchant S.S."/>
            <person name="Prochnik S.E."/>
            <person name="Vallon O."/>
            <person name="Harris E.H."/>
            <person name="Karpowicz S.J."/>
            <person name="Witman G.B."/>
            <person name="Terry A."/>
            <person name="Salamov A."/>
            <person name="Fritz-Laylin L.K."/>
            <person name="Marechal-Drouard L."/>
            <person name="Marshall W.F."/>
            <person name="Qu L.H."/>
            <person name="Nelson D.R."/>
            <person name="Sanderfoot A.A."/>
            <person name="Spalding M.H."/>
            <person name="Kapitonov V.V."/>
            <person name="Ren Q."/>
            <person name="Ferris P."/>
            <person name="Lindquist E."/>
            <person name="Shapiro H."/>
            <person name="Lucas S.M."/>
            <person name="Grimwood J."/>
            <person name="Schmutz J."/>
            <person name="Cardol P."/>
            <person name="Cerutti H."/>
            <person name="Chanfreau G."/>
            <person name="Chen C.L."/>
            <person name="Cognat V."/>
            <person name="Croft M.T."/>
            <person name="Dent R."/>
            <person name="Dutcher S."/>
            <person name="Fernandez E."/>
            <person name="Fukuzawa H."/>
            <person name="Gonzalez-Ballester D."/>
            <person name="Gonzalez-Halphen D."/>
            <person name="Hallmann A."/>
            <person name="Hanikenne M."/>
            <person name="Hippler M."/>
            <person name="Inwood W."/>
            <person name="Jabbari K."/>
            <person name="Kalanon M."/>
            <person name="Kuras R."/>
            <person name="Lefebvre P.A."/>
            <person name="Lemaire S.D."/>
            <person name="Lobanov A.V."/>
            <person name="Lohr M."/>
            <person name="Manuell A."/>
            <person name="Meier I."/>
            <person name="Mets L."/>
            <person name="Mittag M."/>
            <person name="Mittelmeier T."/>
            <person name="Moroney J.V."/>
            <person name="Moseley J."/>
            <person name="Napoli C."/>
            <person name="Nedelcu A.M."/>
            <person name="Niyogi K."/>
            <person name="Novoselov S.V."/>
            <person name="Paulsen I.T."/>
            <person name="Pazour G."/>
            <person name="Purton S."/>
            <person name="Ral J.P."/>
            <person name="Riano-Pachon D.M."/>
            <person name="Riekhof W."/>
            <person name="Rymarquis L."/>
            <person name="Schroda M."/>
            <person name="Stern D."/>
            <person name="Umen J."/>
            <person name="Willows R."/>
            <person name="Wilson N."/>
            <person name="Zimmer S.L."/>
            <person name="Allmer J."/>
            <person name="Balk J."/>
            <person name="Bisova K."/>
            <person name="Chen C.J."/>
            <person name="Elias M."/>
            <person name="Gendler K."/>
            <person name="Hauser C."/>
            <person name="Lamb M.R."/>
            <person name="Ledford H."/>
            <person name="Long J.C."/>
            <person name="Minagawa J."/>
            <person name="Page M.D."/>
            <person name="Pan J."/>
            <person name="Pootakham W."/>
            <person name="Roje S."/>
            <person name="Rose A."/>
            <person name="Stahlberg E."/>
            <person name="Terauchi A.M."/>
            <person name="Yang P."/>
            <person name="Ball S."/>
            <person name="Bowler C."/>
            <person name="Dieckmann C.L."/>
            <person name="Gladyshev V.N."/>
            <person name="Green P."/>
            <person name="Jorgensen R."/>
            <person name="Mayfield S."/>
            <person name="Mueller-Roeber B."/>
            <person name="Rajamani S."/>
            <person name="Sayre R.T."/>
            <person name="Brokstein P."/>
            <person name="Dubchak I."/>
            <person name="Goodstein D."/>
            <person name="Hornick L."/>
            <person name="Huang Y.W."/>
            <person name="Jhaveri J."/>
            <person name="Luo Y."/>
            <person name="Martinez D."/>
            <person name="Ngau W.C."/>
            <person name="Otillar B."/>
            <person name="Poliakov A."/>
            <person name="Porter A."/>
            <person name="Szajkowski L."/>
            <person name="Werner G."/>
            <person name="Zhou K."/>
            <person name="Grigoriev I.V."/>
            <person name="Rokhsar D.S."/>
            <person name="Grossman A.R."/>
        </authorList>
    </citation>
    <scope>NUCLEOTIDE SEQUENCE [LARGE SCALE GENOMIC DNA]</scope>
    <source>
        <strain evidence="4">CC-503</strain>
    </source>
</reference>
<evidence type="ECO:0000256" key="1">
    <source>
        <dbReference type="SAM" id="Coils"/>
    </source>
</evidence>
<dbReference type="STRING" id="3055.A0A2K3DSS6"/>
<dbReference type="RefSeq" id="XP_042924812.1">
    <property type="nucleotide sequence ID" value="XM_043062248.1"/>
</dbReference>
<evidence type="ECO:0000313" key="3">
    <source>
        <dbReference type="EMBL" id="PNW83577.1"/>
    </source>
</evidence>
<feature type="region of interest" description="Disordered" evidence="2">
    <location>
        <begin position="1132"/>
        <end position="1157"/>
    </location>
</feature>
<dbReference type="GeneID" id="66053378"/>
<keyword evidence="4" id="KW-1185">Reference proteome</keyword>
<feature type="compositionally biased region" description="Basic and acidic residues" evidence="2">
    <location>
        <begin position="291"/>
        <end position="303"/>
    </location>
</feature>
<feature type="compositionally biased region" description="Pro residues" evidence="2">
    <location>
        <begin position="29"/>
        <end position="40"/>
    </location>
</feature>
<feature type="region of interest" description="Disordered" evidence="2">
    <location>
        <begin position="805"/>
        <end position="824"/>
    </location>
</feature>
<accession>A0A2K3DSS6</accession>
<feature type="region of interest" description="Disordered" evidence="2">
    <location>
        <begin position="1612"/>
        <end position="1658"/>
    </location>
</feature>
<protein>
    <submittedName>
        <fullName evidence="3">Uncharacterized protein</fullName>
    </submittedName>
</protein>
<feature type="compositionally biased region" description="Low complexity" evidence="2">
    <location>
        <begin position="41"/>
        <end position="67"/>
    </location>
</feature>
<feature type="region of interest" description="Disordered" evidence="2">
    <location>
        <begin position="264"/>
        <end position="418"/>
    </location>
</feature>
<feature type="region of interest" description="Disordered" evidence="2">
    <location>
        <begin position="720"/>
        <end position="739"/>
    </location>
</feature>
<feature type="region of interest" description="Disordered" evidence="2">
    <location>
        <begin position="2738"/>
        <end position="2759"/>
    </location>
</feature>
<keyword evidence="1" id="KW-0175">Coiled coil</keyword>
<feature type="coiled-coil region" evidence="1">
    <location>
        <begin position="1105"/>
        <end position="1132"/>
    </location>
</feature>
<feature type="compositionally biased region" description="Low complexity" evidence="2">
    <location>
        <begin position="274"/>
        <end position="290"/>
    </location>
</feature>
<feature type="compositionally biased region" description="Low complexity" evidence="2">
    <location>
        <begin position="351"/>
        <end position="377"/>
    </location>
</feature>
<feature type="compositionally biased region" description="Low complexity" evidence="2">
    <location>
        <begin position="466"/>
        <end position="481"/>
    </location>
</feature>
<dbReference type="Gramene" id="PNW83577">
    <property type="protein sequence ID" value="PNW83577"/>
    <property type="gene ID" value="CHLRE_05g235550v5"/>
</dbReference>
<organism evidence="3 4">
    <name type="scientific">Chlamydomonas reinhardtii</name>
    <name type="common">Chlamydomonas smithii</name>
    <dbReference type="NCBI Taxonomy" id="3055"/>
    <lineage>
        <taxon>Eukaryota</taxon>
        <taxon>Viridiplantae</taxon>
        <taxon>Chlorophyta</taxon>
        <taxon>core chlorophytes</taxon>
        <taxon>Chlorophyceae</taxon>
        <taxon>CS clade</taxon>
        <taxon>Chlamydomonadales</taxon>
        <taxon>Chlamydomonadaceae</taxon>
        <taxon>Chlamydomonas</taxon>
    </lineage>
</organism>
<feature type="coiled-coil region" evidence="1">
    <location>
        <begin position="235"/>
        <end position="262"/>
    </location>
</feature>
<feature type="region of interest" description="Disordered" evidence="2">
    <location>
        <begin position="1"/>
        <end position="67"/>
    </location>
</feature>
<feature type="compositionally biased region" description="Low complexity" evidence="2">
    <location>
        <begin position="1612"/>
        <end position="1624"/>
    </location>
</feature>
<feature type="region of interest" description="Disordered" evidence="2">
    <location>
        <begin position="463"/>
        <end position="493"/>
    </location>
</feature>
<dbReference type="KEGG" id="cre:CHLRE_05g235550v5"/>
<feature type="compositionally biased region" description="Low complexity" evidence="2">
    <location>
        <begin position="720"/>
        <end position="732"/>
    </location>
</feature>
<dbReference type="InParanoid" id="A0A2K3DSS6"/>
<feature type="compositionally biased region" description="Low complexity" evidence="2">
    <location>
        <begin position="389"/>
        <end position="410"/>
    </location>
</feature>
<gene>
    <name evidence="3" type="ORF">CHLRE_05g235550v5</name>
</gene>
<sequence>MKLSAFGQAASHVPQRHVRTASSNGVPAPHAPLPPPPQPSQPAGNGPQRDSNAGVGASATAAVPTSAPLPAAPGLPVVGLPNGLDASADAARDLSQRLLMEQMAVLQRQLMDMANLVATTQAQNQALIGQVSALSQQVAHLATAPVAPPQAPVPPPQPAAAAAATAQVTAVPQPPVASAPAPAPAPTPAPVVQNATLTAVPVAASDPVTAAPVEAPAPAAAPKPTPVAPPVDAEAAAAQAQVQQLSAAAEELQSLFTQLAAKTGGAVATPQPPAAQAQQQQRPMARGPQQSDRRPQRQEDQRRGKPVGGAPEPQPSSAAEPQPQPPSSLSGVGEEYSAAQPRVSGRGGRYVGPPRGSEQTFPQRQAATTPQPRAAAPEGMLGSGTASIPQDAAAAPTAPAAATAPAAGDGAAQGGAAGSSPLMEARIRGCRTALELKALLETPGRLAPADAVLAAQQLPRFARSWQQQQAQGQQQPQTSAAGPGGKAGAAAKRSDPEAAAIEELLGRLLSRFTSPAALQNLRRAFLPNYLALLAVCTELRMAPSRAFAGAVRQLVTEHVDELDPATAAAGVAAVAALDGTVAPGVLARVCKLLTDSAAALASPAAASATEAEAVAADGAEGTASPVAAQAQGPKRFLMSGRALVAAGQVAALGPAEAEAARQVLAAAGSAAAARPSPPRALCNAEALTAAAAGVLACVGAGVQVPAALLKQMEVASLSVDGGRNFNSSSNGDRGSDGRGKAIVLGDMSVEGQLLLARAFVATAHQPEERWLRAWERAVVGSGLPAATPAQVAALAAALHALSRSTRTAAPSDDKGTAPATTAPVVPRPRFVAAAAERLHASSGGVSQAGGAAALCALTLHLGELVSSTSSSSSSAAPRIRAEDQARAQAQVQAVGEALLAAVTAPGALAGLDAPDLAALAAGLSLMQLRLPAEVWSAALSRATDAPALAAALTGAARRGMELGLPAGIKLPAFDHFLSMAGQHVSGLEAPALVGLLGLAAAVRGSLRPALAATALTRLAETAPALGPADAAFLLATVDALGLNLAAPLVARPLAVAGVGSAEAGAGGQEPVHEAALTPAAVLRRVADGGALEPRRVAAELGLERCAVLVELVARLQQAADAAEAEARAEAAAALAPATADEQHPHHQQAAQTSQPGRLVSQRQLEELLELLQPSLQASASPAALVALASGAAALEVALSPAWLAAFVAAARAALPDLDPLTSSRIAVALTRCEQLASRSAQPAATGAGEAEGTVRDAVAEWMGEYVADQQRKMAAAPPAALALTVQVVAARGLSLPEGWLQSFLAACTPSLEAPLPLTQAQAAGAAAAAAAVASSRGRPAAPRPGAAGGLATSAAAASAASFTPSQLATLLRCLADLQQQARQQPAGVVPAAWLALAARQVEGRLVHFSHPDLAEALYGMMRLGGAVHEGAANQLVILSQGGGKLAVASPVLLAHTLAPVAVGEGRKVSPRWWEEVQRVAAAQLRSLGAAPASDATAELASVVMSLLTLRRDKAGTEFSEQLSSAMAAAVCGDGDAASGAAAGALAAALPAAAATMYVEAAAREPRGLGQRVPPAALLQTYLQHSNTLLGAWTATAVAANASAASEDEATATAASSASSVPAKAGGRDAKRARAHSAKRADKRSASSSTGSSNGRGLPAHLVEHLSSALAVGRLLVALPSAQQPAAAGPWLLSLVAAGAAAAESLDVADAAEVLWLVATLSRSGGGAGAGVVAAQQQVAALAARVNGEAPGAAAPGAAGRPSGRLSPDAAVNAVWALRVLKLMPSSKLLLEASRGLPRRLAARSLSPADVHLLVSALATGGDDVEAAVAAADAAAAAPSAAPHSSLTAELGRWLLSQLLEPSSASSAAALDDEQLADLVDAAAVLGLALQRDCPDALAAAAGRLAAAAVQGGLRGDALVSALTGLEKLGHAPQPEVLDALCEAVAAGAADGSLSGLHNLAAAAASLYDLGARPGADWLGGLGEAVVGAIDAEERLAPRTAVWALQLLASRFEGNFMILALSATQAVTQDLQEQLAAAGDPGYQGAGAAAAADGPSSLAAAREAALAQAVQAAQDAEGDDQGLAAAQADAQRYLWERTDTDLVLQLLRALRTAKQPVPESLWRLVEAAVRPALRKLGPVAGGGKAEVEGGAGGGAGAVVVLGLTEPQLAALLGTMALLDHSPSRAFLEDVERAVAPRMTVQSPELLAPLAEHCARLSYTPSQAFMRPLVKRLDDLLSRGGVSTPHALSLTRFLSTLVVAGIHGDAELEAQRPRYLSLMQSLVRCTRGDALLALVREQGPELASQLVCVLLVICSSFRISLPLSLPEGASDETPAAAAARAEWANAVQALTLGEMGSAALSWGHTGWLLSQLAEAEDKHVTVQAEWLSAYYKGLEAAAVSLPPAELGIAAAALAAGRRGFQQHLAPTLPARLGAVLEDRIREFAMLPGVLTRLLLALGGMGHTLRTEVLQAVEALISPPLEGSVNCLQQARQLMEQQKKAAAAGGQGAASPEQLQEVLEAADGALDLVSSQAIFTLAQALRTQAYRPGPKLTDALMAACHLLSENTTVDIALSDKTSPAASLLAPHWRSLTHLTAVMGALSEWGVTPTSTWTAAAAEAVAVVCNLTTRETVRQAEELPDRDLQGMVSALVLLEAWGCRFTTDQVVMLVAALRARLELWQVAELRFSPELAELLEGGLQRLHEGGDFIPHEALAAYADMVGLDGEGAASAGAGSASGFGGAGAPRVSVRPPPRAGTGFGGAGRKAAASSATAAVAAAAPQAAEYRDLRPSGAADAAASSGAGGMAVDSALDDLLAGVAGPSAVENLAADVAAAFAASTSATGASEGGDAGASTRTVAGATSAPAAADTAAAQVDVPSTRGPSFRRRAAPTQPAGMSLDSRLGRAAVDQLLQMVSAPATSSGAVPLASTPEAAAAGGGGAAAGTAAAAAAAGARARSQARSARVAGAPVAGPTRAPAAGSASAPVRPAGAVVPPQAAGALNPEDPRTWNLLDSELNAVAGAGGLPSGLEVVEPQVLEP</sequence>
<dbReference type="PANTHER" id="PTHR34491">
    <property type="entry name" value="A-TYPE INCLUSION PROTEIN, PUTATIVE-RELATED"/>
    <property type="match status" value="1"/>
</dbReference>